<dbReference type="PROSITE" id="PS50222">
    <property type="entry name" value="EF_HAND_2"/>
    <property type="match status" value="1"/>
</dbReference>
<accession>A0A834WIY8</accession>
<dbReference type="PANTHER" id="PTHR31503">
    <property type="entry name" value="VACUOLAR CALCIUM ION TRANSPORTER"/>
    <property type="match status" value="1"/>
</dbReference>
<keyword evidence="1" id="KW-0813">Transport</keyword>
<feature type="domain" description="EF-hand" evidence="4">
    <location>
        <begin position="291"/>
        <end position="326"/>
    </location>
</feature>
<dbReference type="GO" id="GO:0015369">
    <property type="term" value="F:calcium:proton antiporter activity"/>
    <property type="evidence" value="ECO:0007669"/>
    <property type="project" value="TreeGrafter"/>
</dbReference>
<gene>
    <name evidence="5" type="ORF">G2W53_020807</name>
</gene>
<dbReference type="OrthoDB" id="1391380at2759"/>
<feature type="transmembrane region" description="Helical" evidence="3">
    <location>
        <begin position="132"/>
        <end position="157"/>
    </location>
</feature>
<feature type="transmembrane region" description="Helical" evidence="3">
    <location>
        <begin position="91"/>
        <end position="112"/>
    </location>
</feature>
<keyword evidence="1" id="KW-0050">Antiport</keyword>
<name>A0A834WIY8_9FABA</name>
<comment type="caution">
    <text evidence="5">The sequence shown here is derived from an EMBL/GenBank/DDBJ whole genome shotgun (WGS) entry which is preliminary data.</text>
</comment>
<dbReference type="PANTHER" id="PTHR31503:SF79">
    <property type="entry name" value="CALCIUM-BINDING EF-HAND PROTEIN"/>
    <property type="match status" value="1"/>
</dbReference>
<proteinExistence type="predicted"/>
<protein>
    <submittedName>
        <fullName evidence="5">Sodium/calcium exchanger NCL2-like</fullName>
    </submittedName>
</protein>
<evidence type="ECO:0000259" key="4">
    <source>
        <dbReference type="PROSITE" id="PS50222"/>
    </source>
</evidence>
<sequence>MEVEGRHLNQYTTSGNELISDGVSDDDPNKTSYILLKGIETESNSEEKECKQMYGFLPCSNSIFGHLFLILVYEYLLFHGESYLVKGGEQIFKILGPGIFGASAFHVLSALPDSLILLVSGLVSSKEVAQEYAFTGVGLLAGSSILLLTLVLGTCVITGSQEFKNDASLTTSDASNSVPGRLKALLTGYGITTDLETTYTARIMAFSIIPLIIMQIPNLLQFSSSLTAVTLIIALIITAIFLLLYFTYQIFEPWIQKRRLEYVKHDHLILRILKHVEKNTLQRMLTKHGSPNISFIRRLYREIDQDGDSVVSASEVKELLLRSQSSNETISMRKRYNK</sequence>
<keyword evidence="6" id="KW-1185">Reference proteome</keyword>
<evidence type="ECO:0000313" key="6">
    <source>
        <dbReference type="Proteomes" id="UP000634136"/>
    </source>
</evidence>
<dbReference type="EMBL" id="JAAIUW010000007">
    <property type="protein sequence ID" value="KAF7822663.1"/>
    <property type="molecule type" value="Genomic_DNA"/>
</dbReference>
<evidence type="ECO:0000256" key="3">
    <source>
        <dbReference type="SAM" id="Phobius"/>
    </source>
</evidence>
<reference evidence="5" key="1">
    <citation type="submission" date="2020-09" db="EMBL/GenBank/DDBJ databases">
        <title>Genome-Enabled Discovery of Anthraquinone Biosynthesis in Senna tora.</title>
        <authorList>
            <person name="Kang S.-H."/>
            <person name="Pandey R.P."/>
            <person name="Lee C.-M."/>
            <person name="Sim J.-S."/>
            <person name="Jeong J.-T."/>
            <person name="Choi B.-S."/>
            <person name="Jung M."/>
            <person name="Ginzburg D."/>
            <person name="Zhao K."/>
            <person name="Won S.Y."/>
            <person name="Oh T.-J."/>
            <person name="Yu Y."/>
            <person name="Kim N.-H."/>
            <person name="Lee O.R."/>
            <person name="Lee T.-H."/>
            <person name="Bashyal P."/>
            <person name="Kim T.-S."/>
            <person name="Lee W.-H."/>
            <person name="Kawkins C."/>
            <person name="Kim C.-K."/>
            <person name="Kim J.S."/>
            <person name="Ahn B.O."/>
            <person name="Rhee S.Y."/>
            <person name="Sohng J.K."/>
        </authorList>
    </citation>
    <scope>NUCLEOTIDE SEQUENCE</scope>
    <source>
        <tissue evidence="5">Leaf</tissue>
    </source>
</reference>
<keyword evidence="3" id="KW-0472">Membrane</keyword>
<feature type="transmembrane region" description="Helical" evidence="3">
    <location>
        <begin position="226"/>
        <end position="248"/>
    </location>
</feature>
<dbReference type="InterPro" id="IPR002048">
    <property type="entry name" value="EF_hand_dom"/>
</dbReference>
<evidence type="ECO:0000313" key="5">
    <source>
        <dbReference type="EMBL" id="KAF7822663.1"/>
    </source>
</evidence>
<keyword evidence="3" id="KW-1133">Transmembrane helix</keyword>
<evidence type="ECO:0000256" key="2">
    <source>
        <dbReference type="ARBA" id="ARBA00023065"/>
    </source>
</evidence>
<organism evidence="5 6">
    <name type="scientific">Senna tora</name>
    <dbReference type="NCBI Taxonomy" id="362788"/>
    <lineage>
        <taxon>Eukaryota</taxon>
        <taxon>Viridiplantae</taxon>
        <taxon>Streptophyta</taxon>
        <taxon>Embryophyta</taxon>
        <taxon>Tracheophyta</taxon>
        <taxon>Spermatophyta</taxon>
        <taxon>Magnoliopsida</taxon>
        <taxon>eudicotyledons</taxon>
        <taxon>Gunneridae</taxon>
        <taxon>Pentapetalae</taxon>
        <taxon>rosids</taxon>
        <taxon>fabids</taxon>
        <taxon>Fabales</taxon>
        <taxon>Fabaceae</taxon>
        <taxon>Caesalpinioideae</taxon>
        <taxon>Cassia clade</taxon>
        <taxon>Senna</taxon>
    </lineage>
</organism>
<dbReference type="Proteomes" id="UP000634136">
    <property type="component" value="Unassembled WGS sequence"/>
</dbReference>
<dbReference type="GO" id="GO:0006874">
    <property type="term" value="P:intracellular calcium ion homeostasis"/>
    <property type="evidence" value="ECO:0007669"/>
    <property type="project" value="TreeGrafter"/>
</dbReference>
<dbReference type="GO" id="GO:0005509">
    <property type="term" value="F:calcium ion binding"/>
    <property type="evidence" value="ECO:0007669"/>
    <property type="project" value="InterPro"/>
</dbReference>
<keyword evidence="3" id="KW-0812">Transmembrane</keyword>
<dbReference type="InterPro" id="IPR004713">
    <property type="entry name" value="CaH_exchang"/>
</dbReference>
<feature type="transmembrane region" description="Helical" evidence="3">
    <location>
        <begin position="203"/>
        <end position="220"/>
    </location>
</feature>
<dbReference type="AlphaFoldDB" id="A0A834WIY8"/>
<feature type="transmembrane region" description="Helical" evidence="3">
    <location>
        <begin position="63"/>
        <end position="79"/>
    </location>
</feature>
<evidence type="ECO:0000256" key="1">
    <source>
        <dbReference type="ARBA" id="ARBA00022449"/>
    </source>
</evidence>
<keyword evidence="2" id="KW-0406">Ion transport</keyword>
<dbReference type="GO" id="GO:0016020">
    <property type="term" value="C:membrane"/>
    <property type="evidence" value="ECO:0007669"/>
    <property type="project" value="InterPro"/>
</dbReference>